<dbReference type="Proteomes" id="UP000187651">
    <property type="component" value="Unassembled WGS sequence"/>
</dbReference>
<dbReference type="Pfam" id="PF13204">
    <property type="entry name" value="Apiosidase"/>
    <property type="match status" value="1"/>
</dbReference>
<evidence type="ECO:0000259" key="2">
    <source>
        <dbReference type="Pfam" id="PF13204"/>
    </source>
</evidence>
<feature type="domain" description="Apiosidase-like catalytic" evidence="2">
    <location>
        <begin position="14"/>
        <end position="335"/>
    </location>
</feature>
<evidence type="ECO:0000313" key="3">
    <source>
        <dbReference type="EMBL" id="SDM45995.1"/>
    </source>
</evidence>
<evidence type="ECO:0000313" key="4">
    <source>
        <dbReference type="Proteomes" id="UP000187651"/>
    </source>
</evidence>
<dbReference type="InterPro" id="IPR025277">
    <property type="entry name" value="Apiosidase-like_cat_dom"/>
</dbReference>
<name>A0A1G9TFT0_9FIRM</name>
<gene>
    <name evidence="3" type="ORF">SAMN05216544_0322</name>
</gene>
<dbReference type="OrthoDB" id="59486at2"/>
<organism evidence="3 4">
    <name type="scientific">Lachnospira pectinoschiza</name>
    <dbReference type="NCBI Taxonomy" id="28052"/>
    <lineage>
        <taxon>Bacteria</taxon>
        <taxon>Bacillati</taxon>
        <taxon>Bacillota</taxon>
        <taxon>Clostridia</taxon>
        <taxon>Lachnospirales</taxon>
        <taxon>Lachnospiraceae</taxon>
        <taxon>Lachnospira</taxon>
    </lineage>
</organism>
<dbReference type="EMBL" id="FNHZ01000001">
    <property type="protein sequence ID" value="SDM45995.1"/>
    <property type="molecule type" value="Genomic_DNA"/>
</dbReference>
<dbReference type="RefSeq" id="WP_074520616.1">
    <property type="nucleotide sequence ID" value="NZ_FNHZ01000001.1"/>
</dbReference>
<evidence type="ECO:0000259" key="1">
    <source>
        <dbReference type="Pfam" id="PF12904"/>
    </source>
</evidence>
<dbReference type="InterPro" id="IPR017853">
    <property type="entry name" value="GH"/>
</dbReference>
<dbReference type="Pfam" id="PF12904">
    <property type="entry name" value="Collagen_bind_2"/>
    <property type="match status" value="1"/>
</dbReference>
<dbReference type="AlphaFoldDB" id="A0A1G9TFT0"/>
<proteinExistence type="predicted"/>
<dbReference type="InterPro" id="IPR024749">
    <property type="entry name" value="Collagen-bd_put"/>
</dbReference>
<dbReference type="SUPFAM" id="SSF51445">
    <property type="entry name" value="(Trans)glycosidases"/>
    <property type="match status" value="1"/>
</dbReference>
<feature type="domain" description="Putative collagen-binding" evidence="1">
    <location>
        <begin position="344"/>
        <end position="426"/>
    </location>
</feature>
<sequence>MFTNSLKIMEDKPYFIKDNKPFFWLADTAWLIFANLTKEEAYIFLKNRADKGYNVIQAVLIYATEGMKDINKMPTKRYDCHKESYWQHVEEIIDMAKDLGLYMALVPTWGSLVKKDILNMDNLEEYINFLADRFGKKENVIWLIGGDIKAGPYVDLYNKMGRLFKEKNPDKLIGFHPFGRCSSSLWFKDADWLDFNMFQSGHRRYDQCQMGAWDDTSNQLSLFGEDNWRYVEFDHASSNRPTLDGEPSYEQILQGLHDDTQPYWQSREVRRYAYWSVFAGAAGHTYGDCSIIMFYDGSIDGVVYGAKDYWQKAMHHEGSGQMKHLKDLMESVDFTNGESRDDYLIEGQREKHDRIAVFASDDFLFAYNYLGKSYKLDTSAYIGKDIYYFNPATGIYSYIDKVKTDIYQYEQIPDYNGNTDTVLVIQ</sequence>
<reference evidence="4" key="1">
    <citation type="submission" date="2016-10" db="EMBL/GenBank/DDBJ databases">
        <authorList>
            <person name="Varghese N."/>
            <person name="Submissions S."/>
        </authorList>
    </citation>
    <scope>NUCLEOTIDE SEQUENCE [LARGE SCALE GENOMIC DNA]</scope>
    <source>
        <strain evidence="4">M83</strain>
    </source>
</reference>
<accession>A0A1G9TFT0</accession>
<dbReference type="Gene3D" id="3.20.20.80">
    <property type="entry name" value="Glycosidases"/>
    <property type="match status" value="1"/>
</dbReference>
<dbReference type="PANTHER" id="PTHR37836">
    <property type="entry name" value="LMO1036 PROTEIN"/>
    <property type="match status" value="1"/>
</dbReference>
<keyword evidence="4" id="KW-1185">Reference proteome</keyword>
<protein>
    <submittedName>
        <fullName evidence="3">Putative collagen-binding domain of a collagenase</fullName>
    </submittedName>
</protein>
<dbReference type="PANTHER" id="PTHR37836:SF3">
    <property type="entry name" value="ENDOGLUCANASE"/>
    <property type="match status" value="1"/>
</dbReference>